<dbReference type="Proteomes" id="UP000198575">
    <property type="component" value="Unassembled WGS sequence"/>
</dbReference>
<dbReference type="InterPro" id="IPR029000">
    <property type="entry name" value="Cyclophilin-like_dom_sf"/>
</dbReference>
<evidence type="ECO:0000256" key="3">
    <source>
        <dbReference type="ARBA" id="ARBA00022840"/>
    </source>
</evidence>
<dbReference type="GO" id="GO:0005524">
    <property type="term" value="F:ATP binding"/>
    <property type="evidence" value="ECO:0007669"/>
    <property type="project" value="UniProtKB-KW"/>
</dbReference>
<proteinExistence type="predicted"/>
<dbReference type="Gene3D" id="2.40.100.10">
    <property type="entry name" value="Cyclophilin-like"/>
    <property type="match status" value="1"/>
</dbReference>
<protein>
    <submittedName>
        <fullName evidence="5">Antagonist of KipI</fullName>
    </submittedName>
</protein>
<evidence type="ECO:0000259" key="4">
    <source>
        <dbReference type="SMART" id="SM00797"/>
    </source>
</evidence>
<evidence type="ECO:0000313" key="5">
    <source>
        <dbReference type="EMBL" id="SFN25801.1"/>
    </source>
</evidence>
<dbReference type="InterPro" id="IPR003778">
    <property type="entry name" value="CT_A_B"/>
</dbReference>
<dbReference type="Pfam" id="PF02626">
    <property type="entry name" value="CT_A_B"/>
    <property type="match status" value="1"/>
</dbReference>
<keyword evidence="6" id="KW-1185">Reference proteome</keyword>
<organism evidence="5 6">
    <name type="scientific">Dokdonella immobilis</name>
    <dbReference type="NCBI Taxonomy" id="578942"/>
    <lineage>
        <taxon>Bacteria</taxon>
        <taxon>Pseudomonadati</taxon>
        <taxon>Pseudomonadota</taxon>
        <taxon>Gammaproteobacteria</taxon>
        <taxon>Lysobacterales</taxon>
        <taxon>Rhodanobacteraceae</taxon>
        <taxon>Dokdonella</taxon>
    </lineage>
</organism>
<dbReference type="PANTHER" id="PTHR43309:SF3">
    <property type="entry name" value="5-OXOPROLINASE SUBUNIT C"/>
    <property type="match status" value="1"/>
</dbReference>
<keyword evidence="2" id="KW-0378">Hydrolase</keyword>
<evidence type="ECO:0000256" key="2">
    <source>
        <dbReference type="ARBA" id="ARBA00022801"/>
    </source>
</evidence>
<name>A0A1I4XIV1_9GAMM</name>
<keyword evidence="3" id="KW-0067">ATP-binding</keyword>
<keyword evidence="1" id="KW-0547">Nucleotide-binding</keyword>
<dbReference type="InterPro" id="IPR052708">
    <property type="entry name" value="PxpC"/>
</dbReference>
<dbReference type="RefSeq" id="WP_217647840.1">
    <property type="nucleotide sequence ID" value="NZ_FOVF01000010.1"/>
</dbReference>
<dbReference type="SUPFAM" id="SSF50891">
    <property type="entry name" value="Cyclophilin-like"/>
    <property type="match status" value="1"/>
</dbReference>
<dbReference type="EMBL" id="FOVF01000010">
    <property type="protein sequence ID" value="SFN25801.1"/>
    <property type="molecule type" value="Genomic_DNA"/>
</dbReference>
<sequence length="323" mass="34295">MSIGILAAGLQTTIQDRGRPGYRHLGVGSAGALDPFSSMIANRLVGNADGEAVIEICLTGPTLQLARAARIALCGAQIEATADGREVPGWRRVDLEEGSVLKLGACRRGARAYLAVAGGFDLAPVLGSRSTDLRAGFGGLDGRALAAGDVLAIKAGHHRALNRFEIDRRWIDPAPDLDFNQPAVVRVLAGHDALREPQQLFAGEWQVGAASNRQGLRLQGPCLALADAGERVSEPVMPGTLQLPPDGNPILLLADAQTHGGYPRIAHAIATDLPRLAQLRPGESLRLLPCTRAMAQHLHNDQRQRLARMAIAIDQAPALNELR</sequence>
<dbReference type="NCBIfam" id="TIGR00724">
    <property type="entry name" value="urea_amlyse_rel"/>
    <property type="match status" value="1"/>
</dbReference>
<gene>
    <name evidence="5" type="ORF">SAMN05216289_11053</name>
</gene>
<dbReference type="PANTHER" id="PTHR43309">
    <property type="entry name" value="5-OXOPROLINASE SUBUNIT C"/>
    <property type="match status" value="1"/>
</dbReference>
<dbReference type="STRING" id="578942.SAMN05216289_11053"/>
<feature type="domain" description="Carboxyltransferase" evidence="4">
    <location>
        <begin position="24"/>
        <end position="306"/>
    </location>
</feature>
<dbReference type="SMART" id="SM00797">
    <property type="entry name" value="AHS2"/>
    <property type="match status" value="1"/>
</dbReference>
<dbReference type="GO" id="GO:0016787">
    <property type="term" value="F:hydrolase activity"/>
    <property type="evidence" value="ECO:0007669"/>
    <property type="project" value="UniProtKB-KW"/>
</dbReference>
<dbReference type="AlphaFoldDB" id="A0A1I4XIV1"/>
<reference evidence="5 6" key="1">
    <citation type="submission" date="2016-10" db="EMBL/GenBank/DDBJ databases">
        <authorList>
            <person name="de Groot N.N."/>
        </authorList>
    </citation>
    <scope>NUCLEOTIDE SEQUENCE [LARGE SCALE GENOMIC DNA]</scope>
    <source>
        <strain evidence="5 6">CGMCC 1.7659</strain>
    </source>
</reference>
<evidence type="ECO:0000256" key="1">
    <source>
        <dbReference type="ARBA" id="ARBA00022741"/>
    </source>
</evidence>
<evidence type="ECO:0000313" key="6">
    <source>
        <dbReference type="Proteomes" id="UP000198575"/>
    </source>
</evidence>
<accession>A0A1I4XIV1</accession>